<dbReference type="SMART" id="SM00132">
    <property type="entry name" value="LIM"/>
    <property type="match status" value="6"/>
</dbReference>
<dbReference type="InterPro" id="IPR001781">
    <property type="entry name" value="Znf_LIM"/>
</dbReference>
<keyword evidence="11" id="KW-1185">Reference proteome</keyword>
<dbReference type="CDD" id="cd09417">
    <property type="entry name" value="LIM2_LIMPETin_like"/>
    <property type="match status" value="1"/>
</dbReference>
<accession>A0AAW2FGX1</accession>
<dbReference type="PANTHER" id="PTHR24211">
    <property type="entry name" value="LIM DOMAIN-CONTAINING PROTEIN"/>
    <property type="match status" value="1"/>
</dbReference>
<feature type="compositionally biased region" description="Gly residues" evidence="7">
    <location>
        <begin position="1"/>
        <end position="10"/>
    </location>
</feature>
<feature type="compositionally biased region" description="Basic and acidic residues" evidence="7">
    <location>
        <begin position="29"/>
        <end position="40"/>
    </location>
</feature>
<evidence type="ECO:0000313" key="10">
    <source>
        <dbReference type="EMBL" id="KAL0115191.1"/>
    </source>
</evidence>
<evidence type="ECO:0000256" key="6">
    <source>
        <dbReference type="PROSITE-ProRule" id="PRU00125"/>
    </source>
</evidence>
<dbReference type="CDD" id="cd09432">
    <property type="entry name" value="LIM6_LIMPETin"/>
    <property type="match status" value="1"/>
</dbReference>
<gene>
    <name evidence="10" type="ORF">PUN28_010653</name>
</gene>
<keyword evidence="5 6" id="KW-0440">LIM domain</keyword>
<dbReference type="PROSITE" id="PS50023">
    <property type="entry name" value="LIM_DOMAIN_2"/>
    <property type="match status" value="5"/>
</dbReference>
<feature type="domain" description="LIM zinc-binding" evidence="8">
    <location>
        <begin position="371"/>
        <end position="431"/>
    </location>
</feature>
<dbReference type="CDD" id="cd09830">
    <property type="entry name" value="PET_LIMPETin_LIM-9"/>
    <property type="match status" value="1"/>
</dbReference>
<feature type="domain" description="LIM zinc-binding" evidence="8">
    <location>
        <begin position="615"/>
        <end position="674"/>
    </location>
</feature>
<evidence type="ECO:0000256" key="1">
    <source>
        <dbReference type="ARBA" id="ARBA00022723"/>
    </source>
</evidence>
<evidence type="ECO:0000256" key="4">
    <source>
        <dbReference type="ARBA" id="ARBA00022833"/>
    </source>
</evidence>
<dbReference type="FunFam" id="2.10.110.10:FF:000066">
    <property type="entry name" value="Four and a half LIM domains protein"/>
    <property type="match status" value="1"/>
</dbReference>
<dbReference type="PROSITE" id="PS51303">
    <property type="entry name" value="PET"/>
    <property type="match status" value="1"/>
</dbReference>
<reference evidence="10 11" key="1">
    <citation type="submission" date="2023-03" db="EMBL/GenBank/DDBJ databases">
        <title>High recombination rates correlate with genetic variation in Cardiocondyla obscurior ants.</title>
        <authorList>
            <person name="Errbii M."/>
        </authorList>
    </citation>
    <scope>NUCLEOTIDE SEQUENCE [LARGE SCALE GENOMIC DNA]</scope>
    <source>
        <strain evidence="10">Alpha-2009</strain>
        <tissue evidence="10">Whole body</tissue>
    </source>
</reference>
<protein>
    <submittedName>
        <fullName evidence="10">Uncharacterized protein</fullName>
    </submittedName>
</protein>
<dbReference type="Pfam" id="PF00412">
    <property type="entry name" value="LIM"/>
    <property type="match status" value="6"/>
</dbReference>
<dbReference type="PANTHER" id="PTHR24211:SF37">
    <property type="entry name" value="PROTEIN ESPINAS-LIKE PROTEIN"/>
    <property type="match status" value="1"/>
</dbReference>
<evidence type="ECO:0000256" key="7">
    <source>
        <dbReference type="SAM" id="MobiDB-lite"/>
    </source>
</evidence>
<feature type="domain" description="LIM zinc-binding" evidence="8">
    <location>
        <begin position="492"/>
        <end position="552"/>
    </location>
</feature>
<dbReference type="Pfam" id="PF06297">
    <property type="entry name" value="PET"/>
    <property type="match status" value="1"/>
</dbReference>
<dbReference type="FunFam" id="2.10.110.10:FF:000005">
    <property type="entry name" value="Testin isoform 1"/>
    <property type="match status" value="1"/>
</dbReference>
<evidence type="ECO:0000259" key="9">
    <source>
        <dbReference type="PROSITE" id="PS51303"/>
    </source>
</evidence>
<dbReference type="InterPro" id="IPR010442">
    <property type="entry name" value="PET_domain"/>
</dbReference>
<name>A0AAW2FGX1_9HYME</name>
<keyword evidence="1 6" id="KW-0479">Metal-binding</keyword>
<dbReference type="InterPro" id="IPR047120">
    <property type="entry name" value="Pk/Esn/Tes"/>
</dbReference>
<keyword evidence="2" id="KW-0677">Repeat</keyword>
<dbReference type="GO" id="GO:0008270">
    <property type="term" value="F:zinc ion binding"/>
    <property type="evidence" value="ECO:0007669"/>
    <property type="project" value="UniProtKB-KW"/>
</dbReference>
<evidence type="ECO:0000256" key="5">
    <source>
        <dbReference type="ARBA" id="ARBA00023038"/>
    </source>
</evidence>
<feature type="domain" description="LIM zinc-binding" evidence="8">
    <location>
        <begin position="553"/>
        <end position="612"/>
    </location>
</feature>
<feature type="region of interest" description="Disordered" evidence="7">
    <location>
        <begin position="1"/>
        <end position="52"/>
    </location>
</feature>
<dbReference type="FunFam" id="2.10.110.10:FF:000081">
    <property type="entry name" value="Uncharacterized protein, isoform A"/>
    <property type="match status" value="1"/>
</dbReference>
<keyword evidence="4 6" id="KW-0862">Zinc</keyword>
<sequence length="674" mass="76442">MSPKGPGGQEGPKMEVRVSCVPTPGAEPQDIRVRIPEPKKRPMSPPLLESVAARTRCPSVPEKDFYRKTSSLERRDRYPTLSGAEIKRGLIPNSAEQLQTRKRNPMLDRKNRYPTITGAELRRSMAIGKCPLEDGLDLSLAPWPGMKWACVRVLHLYCKVFDQFELFELIVRKNCTSCKCPREAHDVCHEEWVSVRSRLGLKGDESNGPIGVDPRERGLAWAPPGLPSHKVEEYFSMLPEIAVPRLGTPGERHRDRQLTFQLPKQDLARAYCRHLDPKHASSADDFMAARNEIALDIGSVQEVVERDLECGACESPLKYGSLAVSASKLGLFYHPTCFRCEDCKELLVDLAYCVHEDVLYCERHYAEQLKPRCAACDELIFSGEYTKAMSKDWHSGHFCCWQCDESLTGQRYVLRDEHPYCIKCYESVFANGCEECNKIIGIDSKDLSYKDKHWHEACFLCNRCRVSLVDKQFGSKVDKIYCGNCYDAQFASRCDGCGEIFRAGTKKMEYKTRQWHEKCFCCVVCKNPIGTKSFIPREQEIYCAGCYEDKFATRCVKCNKIITSGGVTYKNEPWHRDCFTCSNCNTSLAGQRFTSRDDKPYCADCFGELFAKRCTACSKPITGIGGTRFISFEDRHWHNDCFICAGCKTSLVGRGFITDGDDIICPECAKMKLM</sequence>
<dbReference type="EMBL" id="JADYXP020000010">
    <property type="protein sequence ID" value="KAL0115191.1"/>
    <property type="molecule type" value="Genomic_DNA"/>
</dbReference>
<feature type="domain" description="LIM zinc-binding" evidence="8">
    <location>
        <begin position="308"/>
        <end position="370"/>
    </location>
</feature>
<feature type="domain" description="PET" evidence="9">
    <location>
        <begin position="200"/>
        <end position="309"/>
    </location>
</feature>
<organism evidence="10 11">
    <name type="scientific">Cardiocondyla obscurior</name>
    <dbReference type="NCBI Taxonomy" id="286306"/>
    <lineage>
        <taxon>Eukaryota</taxon>
        <taxon>Metazoa</taxon>
        <taxon>Ecdysozoa</taxon>
        <taxon>Arthropoda</taxon>
        <taxon>Hexapoda</taxon>
        <taxon>Insecta</taxon>
        <taxon>Pterygota</taxon>
        <taxon>Neoptera</taxon>
        <taxon>Endopterygota</taxon>
        <taxon>Hymenoptera</taxon>
        <taxon>Apocrita</taxon>
        <taxon>Aculeata</taxon>
        <taxon>Formicoidea</taxon>
        <taxon>Formicidae</taxon>
        <taxon>Myrmicinae</taxon>
        <taxon>Cardiocondyla</taxon>
    </lineage>
</organism>
<dbReference type="SUPFAM" id="SSF57716">
    <property type="entry name" value="Glucocorticoid receptor-like (DNA-binding domain)"/>
    <property type="match status" value="6"/>
</dbReference>
<dbReference type="AlphaFoldDB" id="A0AAW2FGX1"/>
<evidence type="ECO:0000259" key="8">
    <source>
        <dbReference type="PROSITE" id="PS50023"/>
    </source>
</evidence>
<evidence type="ECO:0000313" key="11">
    <source>
        <dbReference type="Proteomes" id="UP001430953"/>
    </source>
</evidence>
<dbReference type="Gene3D" id="2.10.110.10">
    <property type="entry name" value="Cysteine Rich Protein"/>
    <property type="match status" value="6"/>
</dbReference>
<comment type="caution">
    <text evidence="10">The sequence shown here is derived from an EMBL/GenBank/DDBJ whole genome shotgun (WGS) entry which is preliminary data.</text>
</comment>
<dbReference type="Proteomes" id="UP001430953">
    <property type="component" value="Unassembled WGS sequence"/>
</dbReference>
<dbReference type="FunFam" id="2.10.110.10:FF:000013">
    <property type="entry name" value="Four and a half LIM domains 1"/>
    <property type="match status" value="1"/>
</dbReference>
<dbReference type="CDD" id="cd09421">
    <property type="entry name" value="LIM3_LIMPETin"/>
    <property type="match status" value="1"/>
</dbReference>
<dbReference type="FunFam" id="2.10.110.10:FF:000070">
    <property type="entry name" value="Four and a half LIM domains 3"/>
    <property type="match status" value="1"/>
</dbReference>
<evidence type="ECO:0000256" key="3">
    <source>
        <dbReference type="ARBA" id="ARBA00022771"/>
    </source>
</evidence>
<keyword evidence="3" id="KW-0863">Zinc-finger</keyword>
<dbReference type="CDD" id="cd09425">
    <property type="entry name" value="LIM4_LIMPETin"/>
    <property type="match status" value="1"/>
</dbReference>
<dbReference type="PROSITE" id="PS00478">
    <property type="entry name" value="LIM_DOMAIN_1"/>
    <property type="match status" value="3"/>
</dbReference>
<proteinExistence type="predicted"/>
<evidence type="ECO:0000256" key="2">
    <source>
        <dbReference type="ARBA" id="ARBA00022737"/>
    </source>
</evidence>
<dbReference type="CDD" id="cd09430">
    <property type="entry name" value="LIM5_LIMPETin"/>
    <property type="match status" value="1"/>
</dbReference>